<protein>
    <recommendedName>
        <fullName evidence="2">Phosphatidic acid phosphatase type 2/haloperoxidase domain-containing protein</fullName>
    </recommendedName>
</protein>
<reference evidence="3 4" key="1">
    <citation type="submission" date="2016-04" db="EMBL/GenBank/DDBJ databases">
        <title>Complete Genome Sequence of Halotalea alkalilenta IHB B 13600.</title>
        <authorList>
            <person name="Swarnkar M.K."/>
            <person name="Sharma A."/>
            <person name="Kaushal K."/>
            <person name="Soni R."/>
            <person name="Rana S."/>
            <person name="Singh A.K."/>
            <person name="Gulati A."/>
        </authorList>
    </citation>
    <scope>NUCLEOTIDE SEQUENCE [LARGE SCALE GENOMIC DNA]</scope>
    <source>
        <strain evidence="3 4">IHB B 13600</strain>
    </source>
</reference>
<sequence>MSLRPILLLNLIGLLLLLSWWQTLAPFWPALNAWVFHAFNQTLTADNLGWVNLVAALNTRTFDAISFLVMVAVLLLAVSRDQREGRLWHWFGVGFVMLFSAGVIALINNELPYGHPSPTLYFQSLGEPVNLTTQLVNFSTKDTAGNSFPGDHGMMLMVFAAFMMRFADRPCAILAAAMIPLFSLPRIIAGGHWLEDVFMGSLSISLLLLPWLLLTPLAPGAVAAIERLASRLDLPFSR</sequence>
<dbReference type="RefSeq" id="WP_064123920.1">
    <property type="nucleotide sequence ID" value="NZ_CP015243.1"/>
</dbReference>
<keyword evidence="1" id="KW-1133">Transmembrane helix</keyword>
<dbReference type="Pfam" id="PF01569">
    <property type="entry name" value="PAP2"/>
    <property type="match status" value="1"/>
</dbReference>
<dbReference type="KEGG" id="haa:A5892_17715"/>
<keyword evidence="4" id="KW-1185">Reference proteome</keyword>
<dbReference type="InterPro" id="IPR036938">
    <property type="entry name" value="PAP2/HPO_sf"/>
</dbReference>
<dbReference type="SMART" id="SM00014">
    <property type="entry name" value="acidPPc"/>
    <property type="match status" value="1"/>
</dbReference>
<evidence type="ECO:0000313" key="3">
    <source>
        <dbReference type="EMBL" id="ANF59073.1"/>
    </source>
</evidence>
<evidence type="ECO:0000256" key="1">
    <source>
        <dbReference type="SAM" id="Phobius"/>
    </source>
</evidence>
<dbReference type="STRING" id="376489.A5892_17715"/>
<dbReference type="Gene3D" id="1.20.144.10">
    <property type="entry name" value="Phosphatidic acid phosphatase type 2/haloperoxidase"/>
    <property type="match status" value="1"/>
</dbReference>
<dbReference type="InterPro" id="IPR000326">
    <property type="entry name" value="PAP2/HPO"/>
</dbReference>
<gene>
    <name evidence="3" type="ORF">A5892_17715</name>
</gene>
<feature type="transmembrane region" description="Helical" evidence="1">
    <location>
        <begin position="87"/>
        <end position="107"/>
    </location>
</feature>
<proteinExistence type="predicted"/>
<feature type="transmembrane region" description="Helical" evidence="1">
    <location>
        <begin position="208"/>
        <end position="229"/>
    </location>
</feature>
<feature type="domain" description="Phosphatidic acid phosphatase type 2/haloperoxidase" evidence="2">
    <location>
        <begin position="93"/>
        <end position="212"/>
    </location>
</feature>
<keyword evidence="1" id="KW-0812">Transmembrane</keyword>
<name>A0A172YIP4_9GAMM</name>
<feature type="transmembrane region" description="Helical" evidence="1">
    <location>
        <begin position="57"/>
        <end position="78"/>
    </location>
</feature>
<evidence type="ECO:0000259" key="2">
    <source>
        <dbReference type="SMART" id="SM00014"/>
    </source>
</evidence>
<dbReference type="EMBL" id="CP015243">
    <property type="protein sequence ID" value="ANF59073.1"/>
    <property type="molecule type" value="Genomic_DNA"/>
</dbReference>
<keyword evidence="1" id="KW-0472">Membrane</keyword>
<dbReference type="CDD" id="cd01610">
    <property type="entry name" value="PAP2_like"/>
    <property type="match status" value="1"/>
</dbReference>
<feature type="transmembrane region" description="Helical" evidence="1">
    <location>
        <begin position="171"/>
        <end position="188"/>
    </location>
</feature>
<dbReference type="SUPFAM" id="SSF48317">
    <property type="entry name" value="Acid phosphatase/Vanadium-dependent haloperoxidase"/>
    <property type="match status" value="1"/>
</dbReference>
<organism evidence="3 4">
    <name type="scientific">Halotalea alkalilenta</name>
    <dbReference type="NCBI Taxonomy" id="376489"/>
    <lineage>
        <taxon>Bacteria</taxon>
        <taxon>Pseudomonadati</taxon>
        <taxon>Pseudomonadota</taxon>
        <taxon>Gammaproteobacteria</taxon>
        <taxon>Oceanospirillales</taxon>
        <taxon>Halomonadaceae</taxon>
        <taxon>Halotalea</taxon>
    </lineage>
</organism>
<accession>A0A172YIP4</accession>
<evidence type="ECO:0000313" key="4">
    <source>
        <dbReference type="Proteomes" id="UP000077875"/>
    </source>
</evidence>
<dbReference type="AlphaFoldDB" id="A0A172YIP4"/>
<dbReference type="Proteomes" id="UP000077875">
    <property type="component" value="Chromosome"/>
</dbReference>